<dbReference type="SUPFAM" id="SSF54060">
    <property type="entry name" value="His-Me finger endonucleases"/>
    <property type="match status" value="1"/>
</dbReference>
<dbReference type="GO" id="GO:0004519">
    <property type="term" value="F:endonuclease activity"/>
    <property type="evidence" value="ECO:0007669"/>
    <property type="project" value="UniProtKB-KW"/>
</dbReference>
<dbReference type="Pfam" id="PF13392">
    <property type="entry name" value="HNH_3"/>
    <property type="match status" value="1"/>
</dbReference>
<keyword evidence="2" id="KW-0378">Hydrolase</keyword>
<dbReference type="InterPro" id="IPR044925">
    <property type="entry name" value="His-Me_finger_sf"/>
</dbReference>
<name>A0ABT4H5F1_PAEAL</name>
<dbReference type="GeneID" id="94487104"/>
<gene>
    <name evidence="2" type="ORF">M5X12_27305</name>
</gene>
<keyword evidence="2" id="KW-0540">Nuclease</keyword>
<comment type="caution">
    <text evidence="2">The sequence shown here is derived from an EMBL/GenBank/DDBJ whole genome shotgun (WGS) entry which is preliminary data.</text>
</comment>
<evidence type="ECO:0000313" key="2">
    <source>
        <dbReference type="EMBL" id="MCY9764220.1"/>
    </source>
</evidence>
<organism evidence="2 3">
    <name type="scientific">Paenibacillus alvei</name>
    <name type="common">Bacillus alvei</name>
    <dbReference type="NCBI Taxonomy" id="44250"/>
    <lineage>
        <taxon>Bacteria</taxon>
        <taxon>Bacillati</taxon>
        <taxon>Bacillota</taxon>
        <taxon>Bacilli</taxon>
        <taxon>Bacillales</taxon>
        <taxon>Paenibacillaceae</taxon>
        <taxon>Paenibacillus</taxon>
    </lineage>
</organism>
<dbReference type="Proteomes" id="UP001527181">
    <property type="component" value="Unassembled WGS sequence"/>
</dbReference>
<protein>
    <submittedName>
        <fullName evidence="2">HNH endonuclease</fullName>
    </submittedName>
</protein>
<dbReference type="InterPro" id="IPR003615">
    <property type="entry name" value="HNH_nuc"/>
</dbReference>
<dbReference type="RefSeq" id="WP_163976675.1">
    <property type="nucleotide sequence ID" value="NZ_JAMDLX010000140.1"/>
</dbReference>
<keyword evidence="2" id="KW-0255">Endonuclease</keyword>
<evidence type="ECO:0000259" key="1">
    <source>
        <dbReference type="Pfam" id="PF13392"/>
    </source>
</evidence>
<sequence>MFRYSPEQKEFIRDNVNGRLVPELTTLFNTRFGVELKHSQIRAFIKNNGFKSGIDARFKQGSVPFNKGKKGLCQGGVDTQFKKGHKPHNYVPVGSERVNGDEYVDIKIADPNRWRGKHLIIWEKHNGRTVPKGHVVIFGDGNRRNFEPDNLILVSRAQLAVMNKNGLVRENAELTRTGIIIADIYRKVGERKRSKRGKAQK</sequence>
<proteinExistence type="predicted"/>
<dbReference type="Gene3D" id="3.90.75.20">
    <property type="match status" value="1"/>
</dbReference>
<reference evidence="2 3" key="1">
    <citation type="submission" date="2022-05" db="EMBL/GenBank/DDBJ databases">
        <title>Genome Sequencing of Bee-Associated Microbes.</title>
        <authorList>
            <person name="Dunlap C."/>
        </authorList>
    </citation>
    <scope>NUCLEOTIDE SEQUENCE [LARGE SCALE GENOMIC DNA]</scope>
    <source>
        <strain evidence="2 3">NRRL B-04010</strain>
    </source>
</reference>
<accession>A0ABT4H5F1</accession>
<evidence type="ECO:0000313" key="3">
    <source>
        <dbReference type="Proteomes" id="UP001527181"/>
    </source>
</evidence>
<keyword evidence="3" id="KW-1185">Reference proteome</keyword>
<feature type="domain" description="HNH nuclease" evidence="1">
    <location>
        <begin position="116"/>
        <end position="160"/>
    </location>
</feature>
<dbReference type="EMBL" id="JAMDNP010000079">
    <property type="protein sequence ID" value="MCY9764220.1"/>
    <property type="molecule type" value="Genomic_DNA"/>
</dbReference>